<evidence type="ECO:0000313" key="3">
    <source>
        <dbReference type="Proteomes" id="UP000030016"/>
    </source>
</evidence>
<gene>
    <name evidence="2" type="ORF">Z969_02310</name>
</gene>
<protein>
    <submittedName>
        <fullName evidence="2">Uncharacterized protein</fullName>
    </submittedName>
</protein>
<dbReference type="Proteomes" id="UP000030016">
    <property type="component" value="Unassembled WGS sequence"/>
</dbReference>
<dbReference type="RefSeq" id="WP_039248771.1">
    <property type="nucleotide sequence ID" value="NZ_JDRX01000003.1"/>
</dbReference>
<feature type="transmembrane region" description="Helical" evidence="1">
    <location>
        <begin position="20"/>
        <end position="40"/>
    </location>
</feature>
<keyword evidence="1" id="KW-0472">Membrane</keyword>
<dbReference type="AlphaFoldDB" id="A0AA88ZT63"/>
<feature type="transmembrane region" description="Helical" evidence="1">
    <location>
        <begin position="46"/>
        <end position="70"/>
    </location>
</feature>
<reference evidence="2 3" key="1">
    <citation type="submission" date="2014-01" db="EMBL/GenBank/DDBJ databases">
        <title>Plasmidome dynamics in the species complex Clostridium novyi sensu lato converts strains of independent lineages into distinctly different pathogens.</title>
        <authorList>
            <person name="Skarin H."/>
            <person name="Segerman B."/>
        </authorList>
    </citation>
    <scope>NUCLEOTIDE SEQUENCE [LARGE SCALE GENOMIC DNA]</scope>
    <source>
        <strain evidence="2 3">4570</strain>
    </source>
</reference>
<name>A0AA88ZT63_CLONO</name>
<comment type="caution">
    <text evidence="2">The sequence shown here is derived from an EMBL/GenBank/DDBJ whole genome shotgun (WGS) entry which is preliminary data.</text>
</comment>
<keyword evidence="1" id="KW-0812">Transmembrane</keyword>
<evidence type="ECO:0000313" key="2">
    <source>
        <dbReference type="EMBL" id="KGN03130.1"/>
    </source>
</evidence>
<accession>A0AA88ZT63</accession>
<organism evidence="2 3">
    <name type="scientific">Clostridium novyi A str. 4570</name>
    <dbReference type="NCBI Taxonomy" id="1444290"/>
    <lineage>
        <taxon>Bacteria</taxon>
        <taxon>Bacillati</taxon>
        <taxon>Bacillota</taxon>
        <taxon>Clostridia</taxon>
        <taxon>Eubacteriales</taxon>
        <taxon>Clostridiaceae</taxon>
        <taxon>Clostridium</taxon>
    </lineage>
</organism>
<sequence length="157" mass="18299">MEENLVLQFSKNYKKKNINAILSCILYFFIILSLSFRHIVEVKGKWFIILGGILLIFNLVEIISSIIELYNIRKFAYIKANHKKVEVCNKKIAKYDFINISDIKSYSFEGDIRRKNIIVKGKNNDLNINLRKIDTKDVDKLKKFFEGLGICEKGAVM</sequence>
<proteinExistence type="predicted"/>
<keyword evidence="1" id="KW-1133">Transmembrane helix</keyword>
<dbReference type="EMBL" id="JDRX01000003">
    <property type="protein sequence ID" value="KGN03130.1"/>
    <property type="molecule type" value="Genomic_DNA"/>
</dbReference>
<evidence type="ECO:0000256" key="1">
    <source>
        <dbReference type="SAM" id="Phobius"/>
    </source>
</evidence>